<dbReference type="PRINTS" id="PR00420">
    <property type="entry name" value="RNGMNOXGNASE"/>
</dbReference>
<organism evidence="2 3">
    <name type="scientific">Siphonobacter curvatus</name>
    <dbReference type="NCBI Taxonomy" id="2094562"/>
    <lineage>
        <taxon>Bacteria</taxon>
        <taxon>Pseudomonadati</taxon>
        <taxon>Bacteroidota</taxon>
        <taxon>Cytophagia</taxon>
        <taxon>Cytophagales</taxon>
        <taxon>Cytophagaceae</taxon>
        <taxon>Siphonobacter</taxon>
    </lineage>
</organism>
<gene>
    <name evidence="2" type="ORF">C5O19_20730</name>
</gene>
<dbReference type="InterPro" id="IPR002938">
    <property type="entry name" value="FAD-bd"/>
</dbReference>
<reference evidence="3" key="1">
    <citation type="submission" date="2018-02" db="EMBL/GenBank/DDBJ databases">
        <title>Genome sequencing of Solimonas sp. HR-BB.</title>
        <authorList>
            <person name="Lee Y."/>
            <person name="Jeon C.O."/>
        </authorList>
    </citation>
    <scope>NUCLEOTIDE SEQUENCE [LARGE SCALE GENOMIC DNA]</scope>
    <source>
        <strain evidence="3">HR-U</strain>
    </source>
</reference>
<comment type="caution">
    <text evidence="2">The sequence shown here is derived from an EMBL/GenBank/DDBJ whole genome shotgun (WGS) entry which is preliminary data.</text>
</comment>
<dbReference type="OrthoDB" id="9766816at2"/>
<evidence type="ECO:0000313" key="3">
    <source>
        <dbReference type="Proteomes" id="UP000239590"/>
    </source>
</evidence>
<feature type="domain" description="FAD-binding" evidence="1">
    <location>
        <begin position="5"/>
        <end position="313"/>
    </location>
</feature>
<dbReference type="Pfam" id="PF01494">
    <property type="entry name" value="FAD_binding_3"/>
    <property type="match status" value="1"/>
</dbReference>
<dbReference type="PANTHER" id="PTHR46865">
    <property type="entry name" value="OXIDOREDUCTASE-RELATED"/>
    <property type="match status" value="1"/>
</dbReference>
<dbReference type="Proteomes" id="UP000239590">
    <property type="component" value="Unassembled WGS sequence"/>
</dbReference>
<evidence type="ECO:0000259" key="1">
    <source>
        <dbReference type="Pfam" id="PF01494"/>
    </source>
</evidence>
<dbReference type="RefSeq" id="WP_104715298.1">
    <property type="nucleotide sequence ID" value="NZ_PTRA01000005.1"/>
</dbReference>
<dbReference type="PANTHER" id="PTHR46865:SF8">
    <property type="entry name" value="POSSIBLE OXIDOREDUCTASE"/>
    <property type="match status" value="1"/>
</dbReference>
<proteinExistence type="predicted"/>
<keyword evidence="3" id="KW-1185">Reference proteome</keyword>
<accession>A0A2S7IH10</accession>
<dbReference type="EMBL" id="PTRA01000005">
    <property type="protein sequence ID" value="PQA54976.1"/>
    <property type="molecule type" value="Genomic_DNA"/>
</dbReference>
<dbReference type="SUPFAM" id="SSF51905">
    <property type="entry name" value="FAD/NAD(P)-binding domain"/>
    <property type="match status" value="1"/>
</dbReference>
<dbReference type="InterPro" id="IPR036188">
    <property type="entry name" value="FAD/NAD-bd_sf"/>
</dbReference>
<dbReference type="GO" id="GO:0071949">
    <property type="term" value="F:FAD binding"/>
    <property type="evidence" value="ECO:0007669"/>
    <property type="project" value="InterPro"/>
</dbReference>
<protein>
    <recommendedName>
        <fullName evidence="1">FAD-binding domain-containing protein</fullName>
    </recommendedName>
</protein>
<evidence type="ECO:0000313" key="2">
    <source>
        <dbReference type="EMBL" id="PQA54976.1"/>
    </source>
</evidence>
<name>A0A2S7IH10_9BACT</name>
<dbReference type="Gene3D" id="3.50.50.60">
    <property type="entry name" value="FAD/NAD(P)-binding domain"/>
    <property type="match status" value="1"/>
</dbReference>
<dbReference type="AlphaFoldDB" id="A0A2S7IH10"/>
<dbReference type="InterPro" id="IPR051704">
    <property type="entry name" value="FAD_aromatic-hydroxylase"/>
</dbReference>
<sequence length="390" mass="43292">MKKRIIISGGGIAGLTAAIFLQKQGHEITVLERAKAFTNAGYLLSLKNFGVKIMEELHLAGPLRQAATPSDFMDFVDGQGNLIRRISYQKMSEGMEPSITLTRGDLHHEIYQAIQDKVNMRMGTCIDSVDQDAHQVRVTLSTTEILEADALIIAEGLRSTTREKCFKDSQLEDFNVFYVGGRLAKNHSYQVGSFRSFIDVHKMLSIYPISRDEVAIQCYIHQTQEVTTLRQNAKQLLQQSFQNYSTEVQTLMAELLESGLVFADKMGMVLAPNLVQGRVLLLGDAGYCPTALSGMGASLSIYGAKALAHFLADSPNDLLRAFSNYNAVMQPIAKKFQSNARNNAASFLPENELNLQAFTSSFKNASEAEAHHRLTDQIILTKDQLQFVLD</sequence>